<dbReference type="Proteomes" id="UP000748752">
    <property type="component" value="Unassembled WGS sequence"/>
</dbReference>
<feature type="transmembrane region" description="Helical" evidence="10">
    <location>
        <begin position="185"/>
        <end position="210"/>
    </location>
</feature>
<evidence type="ECO:0000256" key="1">
    <source>
        <dbReference type="ARBA" id="ARBA00001971"/>
    </source>
</evidence>
<reference evidence="11 12" key="1">
    <citation type="journal article" date="2020" name="Microorganisms">
        <title>Osmotic Adaptation and Compatible Solute Biosynthesis of Phototrophic Bacteria as Revealed from Genome Analyses.</title>
        <authorList>
            <person name="Imhoff J.F."/>
            <person name="Rahn T."/>
            <person name="Kunzel S."/>
            <person name="Keller A."/>
            <person name="Neulinger S.C."/>
        </authorList>
    </citation>
    <scope>NUCLEOTIDE SEQUENCE [LARGE SCALE GENOMIC DNA]</scope>
    <source>
        <strain evidence="11 12">DSM 6210</strain>
    </source>
</reference>
<dbReference type="Pfam" id="PF01127">
    <property type="entry name" value="Sdh_cyt"/>
    <property type="match status" value="1"/>
</dbReference>
<accession>A0ABS1CPI9</accession>
<keyword evidence="5 10" id="KW-0812">Transmembrane</keyword>
<comment type="cofactor">
    <cofactor evidence="1">
        <name>heme</name>
        <dbReference type="ChEBI" id="CHEBI:30413"/>
    </cofactor>
</comment>
<dbReference type="RefSeq" id="WP_200243347.1">
    <property type="nucleotide sequence ID" value="NZ_NRRV01000132.1"/>
</dbReference>
<feature type="transmembrane region" description="Helical" evidence="10">
    <location>
        <begin position="63"/>
        <end position="84"/>
    </location>
</feature>
<keyword evidence="12" id="KW-1185">Reference proteome</keyword>
<dbReference type="InterPro" id="IPR000701">
    <property type="entry name" value="SuccDH_FuR_B_TM-su"/>
</dbReference>
<evidence type="ECO:0000256" key="2">
    <source>
        <dbReference type="ARBA" id="ARBA00004050"/>
    </source>
</evidence>
<dbReference type="InterPro" id="IPR034804">
    <property type="entry name" value="SQR/QFR_C/D"/>
</dbReference>
<feature type="transmembrane region" description="Helical" evidence="10">
    <location>
        <begin position="104"/>
        <end position="126"/>
    </location>
</feature>
<evidence type="ECO:0000256" key="5">
    <source>
        <dbReference type="ARBA" id="ARBA00022692"/>
    </source>
</evidence>
<comment type="function">
    <text evidence="2">Membrane-anchoring subunit of succinate dehydrogenase (SDH).</text>
</comment>
<comment type="caution">
    <text evidence="11">The sequence shown here is derived from an EMBL/GenBank/DDBJ whole genome shotgun (WGS) entry which is preliminary data.</text>
</comment>
<evidence type="ECO:0000313" key="11">
    <source>
        <dbReference type="EMBL" id="MBK1633859.1"/>
    </source>
</evidence>
<comment type="subcellular location">
    <subcellularLocation>
        <location evidence="3">Membrane</location>
    </subcellularLocation>
</comment>
<evidence type="ECO:0000313" key="12">
    <source>
        <dbReference type="Proteomes" id="UP000748752"/>
    </source>
</evidence>
<feature type="transmembrane region" description="Helical" evidence="10">
    <location>
        <begin position="146"/>
        <end position="173"/>
    </location>
</feature>
<keyword evidence="9 10" id="KW-0472">Membrane</keyword>
<evidence type="ECO:0000256" key="8">
    <source>
        <dbReference type="ARBA" id="ARBA00023004"/>
    </source>
</evidence>
<dbReference type="SUPFAM" id="SSF81343">
    <property type="entry name" value="Fumarate reductase respiratory complex transmembrane subunits"/>
    <property type="match status" value="1"/>
</dbReference>
<gene>
    <name evidence="11" type="ORF">CKO31_24635</name>
</gene>
<dbReference type="Gene3D" id="1.20.1300.10">
    <property type="entry name" value="Fumarate reductase/succinate dehydrogenase, transmembrane subunit"/>
    <property type="match status" value="1"/>
</dbReference>
<evidence type="ECO:0000256" key="4">
    <source>
        <dbReference type="ARBA" id="ARBA00022617"/>
    </source>
</evidence>
<keyword evidence="7 10" id="KW-1133">Transmembrane helix</keyword>
<proteinExistence type="predicted"/>
<organism evidence="11 12">
    <name type="scientific">Thiohalocapsa halophila</name>
    <dbReference type="NCBI Taxonomy" id="69359"/>
    <lineage>
        <taxon>Bacteria</taxon>
        <taxon>Pseudomonadati</taxon>
        <taxon>Pseudomonadota</taxon>
        <taxon>Gammaproteobacteria</taxon>
        <taxon>Chromatiales</taxon>
        <taxon>Chromatiaceae</taxon>
        <taxon>Thiohalocapsa</taxon>
    </lineage>
</organism>
<sequence length="216" mass="23345">MPSITNPHFVLRRLHSLLGVVPVGAFLAFHLWENSQSRFGAEHFNQEVVGALAGLNYLPVIEIFLIALPLLFHAVYGLAIIGGARAQPLRYPYLRNRLYWLQRVSGVGLLVFILLHVGMTRIAGLMEPAVHADLFGHMRDALMSPWVFGLYLVGLWLAVAHFANGLATAAISWGLTTSADAQRRFGWVCAGVGLLLGAIGTHGLVGYLIAPTGAGA</sequence>
<keyword evidence="4" id="KW-0349">Heme</keyword>
<evidence type="ECO:0000256" key="7">
    <source>
        <dbReference type="ARBA" id="ARBA00022989"/>
    </source>
</evidence>
<evidence type="ECO:0000256" key="6">
    <source>
        <dbReference type="ARBA" id="ARBA00022723"/>
    </source>
</evidence>
<name>A0ABS1CPI9_9GAMM</name>
<keyword evidence="6" id="KW-0479">Metal-binding</keyword>
<protein>
    <submittedName>
        <fullName evidence="11">Succinate dehydrogenase</fullName>
    </submittedName>
</protein>
<keyword evidence="8" id="KW-0408">Iron</keyword>
<evidence type="ECO:0000256" key="10">
    <source>
        <dbReference type="SAM" id="Phobius"/>
    </source>
</evidence>
<evidence type="ECO:0000256" key="3">
    <source>
        <dbReference type="ARBA" id="ARBA00004370"/>
    </source>
</evidence>
<evidence type="ECO:0000256" key="9">
    <source>
        <dbReference type="ARBA" id="ARBA00023136"/>
    </source>
</evidence>
<feature type="transmembrane region" description="Helical" evidence="10">
    <location>
        <begin position="14"/>
        <end position="32"/>
    </location>
</feature>
<dbReference type="EMBL" id="NRRV01000132">
    <property type="protein sequence ID" value="MBK1633859.1"/>
    <property type="molecule type" value="Genomic_DNA"/>
</dbReference>